<feature type="compositionally biased region" description="Basic and acidic residues" evidence="1">
    <location>
        <begin position="81"/>
        <end position="93"/>
    </location>
</feature>
<name>W2ZWX9_PHYNI</name>
<comment type="caution">
    <text evidence="2">The sequence shown here is derived from an EMBL/GenBank/DDBJ whole genome shotgun (WGS) entry which is preliminary data.</text>
</comment>
<dbReference type="AlphaFoldDB" id="W2ZWX9"/>
<reference evidence="2 3" key="1">
    <citation type="submission" date="2013-11" db="EMBL/GenBank/DDBJ databases">
        <title>The Genome Sequence of Phytophthora parasitica P10297.</title>
        <authorList>
            <consortium name="The Broad Institute Genomics Platform"/>
            <person name="Russ C."/>
            <person name="Tyler B."/>
            <person name="Panabieres F."/>
            <person name="Shan W."/>
            <person name="Tripathy S."/>
            <person name="Grunwald N."/>
            <person name="Machado M."/>
            <person name="Johnson C.S."/>
            <person name="Walker B."/>
            <person name="Young S.K."/>
            <person name="Zeng Q."/>
            <person name="Gargeya S."/>
            <person name="Fitzgerald M."/>
            <person name="Haas B."/>
            <person name="Abouelleil A."/>
            <person name="Allen A.W."/>
            <person name="Alvarado L."/>
            <person name="Arachchi H.M."/>
            <person name="Berlin A.M."/>
            <person name="Chapman S.B."/>
            <person name="Gainer-Dewar J."/>
            <person name="Goldberg J."/>
            <person name="Griggs A."/>
            <person name="Gujja S."/>
            <person name="Hansen M."/>
            <person name="Howarth C."/>
            <person name="Imamovic A."/>
            <person name="Ireland A."/>
            <person name="Larimer J."/>
            <person name="McCowan C."/>
            <person name="Murphy C."/>
            <person name="Pearson M."/>
            <person name="Poon T.W."/>
            <person name="Priest M."/>
            <person name="Roberts A."/>
            <person name="Saif S."/>
            <person name="Shea T."/>
            <person name="Sisk P."/>
            <person name="Sykes S."/>
            <person name="Wortman J."/>
            <person name="Nusbaum C."/>
            <person name="Birren B."/>
        </authorList>
    </citation>
    <scope>NUCLEOTIDE SEQUENCE [LARGE SCALE GENOMIC DNA]</scope>
    <source>
        <strain evidence="2 3">P10297</strain>
    </source>
</reference>
<dbReference type="EMBL" id="ANIY01000730">
    <property type="protein sequence ID" value="ETP51783.1"/>
    <property type="molecule type" value="Genomic_DNA"/>
</dbReference>
<protein>
    <submittedName>
        <fullName evidence="2">Uncharacterized protein</fullName>
    </submittedName>
</protein>
<proteinExistence type="predicted"/>
<evidence type="ECO:0000313" key="2">
    <source>
        <dbReference type="EMBL" id="ETP51783.1"/>
    </source>
</evidence>
<feature type="compositionally biased region" description="Low complexity" evidence="1">
    <location>
        <begin position="51"/>
        <end position="60"/>
    </location>
</feature>
<gene>
    <name evidence="2" type="ORF">F442_03132</name>
</gene>
<sequence length="206" mass="22631">MSLQDWTPHEAGASIQIWKKKLRKAFGAIGINSGGTPKRGLRTPPTKGAAERGAFGTAAASPYFQDSHTDTPRSASRTRRMQTDNERSRDARSGGRAFTSSSGRRRTATDDSSSDNDDLLCYELAKGPQDKLTRQMKEIAAPNDSDPTPRIEMVSHRPLDCIKPFSGACNKCENSIQWLRIIVYEMTGTHTEVPQSSSRETNNLSG</sequence>
<dbReference type="OrthoDB" id="10554453at2759"/>
<dbReference type="Proteomes" id="UP000018948">
    <property type="component" value="Unassembled WGS sequence"/>
</dbReference>
<accession>W2ZWX9</accession>
<organism evidence="2 3">
    <name type="scientific">Phytophthora nicotianae P10297</name>
    <dbReference type="NCBI Taxonomy" id="1317064"/>
    <lineage>
        <taxon>Eukaryota</taxon>
        <taxon>Sar</taxon>
        <taxon>Stramenopiles</taxon>
        <taxon>Oomycota</taxon>
        <taxon>Peronosporomycetes</taxon>
        <taxon>Peronosporales</taxon>
        <taxon>Peronosporaceae</taxon>
        <taxon>Phytophthora</taxon>
    </lineage>
</organism>
<evidence type="ECO:0000313" key="3">
    <source>
        <dbReference type="Proteomes" id="UP000018948"/>
    </source>
</evidence>
<feature type="region of interest" description="Disordered" evidence="1">
    <location>
        <begin position="29"/>
        <end position="118"/>
    </location>
</feature>
<evidence type="ECO:0000256" key="1">
    <source>
        <dbReference type="SAM" id="MobiDB-lite"/>
    </source>
</evidence>